<dbReference type="Proteomes" id="UP000187822">
    <property type="component" value="Chromosome I"/>
</dbReference>
<keyword evidence="9 15" id="KW-0408">Iron</keyword>
<evidence type="ECO:0000256" key="15">
    <source>
        <dbReference type="HAMAP-Rule" id="MF_01446"/>
    </source>
</evidence>
<dbReference type="GO" id="GO:0004674">
    <property type="term" value="F:protein serine/threonine kinase activity"/>
    <property type="evidence" value="ECO:0007669"/>
    <property type="project" value="UniProtKB-KW"/>
</dbReference>
<comment type="function">
    <text evidence="15">Required for the formation of a threonylcarbamoyl group on adenosine at position 37 (t(6)A37) in tRNAs that read codons beginning with adenine. Is a component of the KEOPS complex that is probably involved in the transfer of the threonylcarbamoyl moiety of threonylcarbamoyl-AMP (TC-AMP) to the N6 group of A37. Kae1 likely plays a direct catalytic role in this reaction, but requires other protein(s) of the complex to fulfill this activity.</text>
</comment>
<dbReference type="OrthoDB" id="6818at2157"/>
<evidence type="ECO:0000259" key="16">
    <source>
        <dbReference type="Pfam" id="PF00814"/>
    </source>
</evidence>
<feature type="binding site" evidence="15">
    <location>
        <position position="128"/>
    </location>
    <ligand>
        <name>Fe cation</name>
        <dbReference type="ChEBI" id="CHEBI:24875"/>
    </ligand>
</feature>
<sequence>MLTLGLEGTAHTTSASILDEKQIYSMVSRTYKPEKGGINPREAANFHFENVVDVIHTAIKESGFSENDIEMVGFSKGPGLPPSLKITAVAARAMALKLHIPIVGVNHPLGHIEIGRRETGANDPVMLYVSGGNTQIIAHKNGRYRVFGETLDIGIGNMLDKIARDMGFPFPGGPEIERMALNGSRLLDLPYSVNGMDCSFSGIYTAAKNLLKKGESENDVSFSIQEISFSMLVETLERALYTSGKNEILLAGGVARNSRLKEMISRMADDLEIRVFETPEKYCMDNGAMIGQAAILTYNNFGSQKIEDTAIDQMYRIDEVNTPWVSEMNIIYSNRGAESVITEGKFHDYDSIVKERIRKSYRNVELDLKLRNKRMKNEIVMLHRMMEAGINVPAVFSINEDRVSFEMEKIHGTQASNIEKMDKKLLEEIAESVSKLHERDIIHGDLTLNNMIIHDNTLYILDPSMGKISKTVTDKAYDIRLLKESMISIYGSEPYDRFEEIYRKMSETSNEVINVLHDIEKRRRYA</sequence>
<evidence type="ECO:0000256" key="2">
    <source>
        <dbReference type="ARBA" id="ARBA00022527"/>
    </source>
</evidence>
<evidence type="ECO:0000313" key="21">
    <source>
        <dbReference type="Proteomes" id="UP000195607"/>
    </source>
</evidence>
<dbReference type="PANTHER" id="PTHR11735:SF14">
    <property type="entry name" value="TRNA N6-ADENOSINE THREONYLCARBAMOYLTRANSFERASE"/>
    <property type="match status" value="1"/>
</dbReference>
<evidence type="ECO:0000313" key="20">
    <source>
        <dbReference type="Proteomes" id="UP000187822"/>
    </source>
</evidence>
<comment type="catalytic activity">
    <reaction evidence="12">
        <text>L-threonyl-[protein] + ATP = O-phospho-L-threonyl-[protein] + ADP + H(+)</text>
        <dbReference type="Rhea" id="RHEA:46608"/>
        <dbReference type="Rhea" id="RHEA-COMP:11060"/>
        <dbReference type="Rhea" id="RHEA-COMP:11605"/>
        <dbReference type="ChEBI" id="CHEBI:15378"/>
        <dbReference type="ChEBI" id="CHEBI:30013"/>
        <dbReference type="ChEBI" id="CHEBI:30616"/>
        <dbReference type="ChEBI" id="CHEBI:61977"/>
        <dbReference type="ChEBI" id="CHEBI:456216"/>
        <dbReference type="EC" id="2.7.11.1"/>
    </reaction>
</comment>
<gene>
    <name evidence="15" type="primary">kae1</name>
    <name evidence="19" type="ORF">CPM_1671</name>
    <name evidence="18" type="ORF">CSP5_1700</name>
</gene>
<dbReference type="RefSeq" id="WP_021790433.1">
    <property type="nucleotide sequence ID" value="NZ_LT671858.1"/>
</dbReference>
<evidence type="ECO:0000256" key="3">
    <source>
        <dbReference type="ARBA" id="ARBA00022679"/>
    </source>
</evidence>
<reference evidence="18 21" key="1">
    <citation type="submission" date="2016-04" db="EMBL/GenBank/DDBJ databases">
        <authorList>
            <person name="Evans L.H."/>
            <person name="Alamgir A."/>
            <person name="Owens N."/>
            <person name="Weber N.D."/>
            <person name="Virtaneva K."/>
            <person name="Barbian K."/>
            <person name="Babar A."/>
            <person name="Rosenke K."/>
        </authorList>
    </citation>
    <scope>NUCLEOTIDE SEQUENCE [LARGE SCALE GENOMIC DNA]</scope>
    <source>
        <strain evidence="18">S5</strain>
        <strain evidence="21">S5(T) (JCM 30642 \VKM B-2941)</strain>
    </source>
</reference>
<feature type="domain" description="RIO-type" evidence="17">
    <location>
        <begin position="345"/>
        <end position="463"/>
    </location>
</feature>
<dbReference type="InterPro" id="IPR043129">
    <property type="entry name" value="ATPase_NBD"/>
</dbReference>
<keyword evidence="1 15" id="KW-0963">Cytoplasm</keyword>
<feature type="binding site" evidence="15">
    <location>
        <position position="257"/>
    </location>
    <ligand>
        <name>substrate</name>
    </ligand>
</feature>
<evidence type="ECO:0000256" key="10">
    <source>
        <dbReference type="ARBA" id="ARBA00023268"/>
    </source>
</evidence>
<dbReference type="NCBIfam" id="TIGR03722">
    <property type="entry name" value="arch_KAE1"/>
    <property type="match status" value="1"/>
</dbReference>
<dbReference type="EMBL" id="LT671858">
    <property type="protein sequence ID" value="SIM81249.1"/>
    <property type="molecule type" value="Genomic_DNA"/>
</dbReference>
<dbReference type="InterPro" id="IPR008266">
    <property type="entry name" value="Tyr_kinase_AS"/>
</dbReference>
<dbReference type="GO" id="GO:0005737">
    <property type="term" value="C:cytoplasm"/>
    <property type="evidence" value="ECO:0007669"/>
    <property type="project" value="UniProtKB-SubCell"/>
</dbReference>
<dbReference type="GO" id="GO:0002949">
    <property type="term" value="P:tRNA threonylcarbamoyladenosine modification"/>
    <property type="evidence" value="ECO:0007669"/>
    <property type="project" value="UniProtKB-UniRule"/>
</dbReference>
<evidence type="ECO:0000256" key="4">
    <source>
        <dbReference type="ARBA" id="ARBA00022694"/>
    </source>
</evidence>
<feature type="binding site" evidence="15">
    <location>
        <position position="285"/>
    </location>
    <ligand>
        <name>Fe cation</name>
        <dbReference type="ChEBI" id="CHEBI:24875"/>
    </ligand>
</feature>
<dbReference type="Proteomes" id="UP000195607">
    <property type="component" value="Chromosome I"/>
</dbReference>
<dbReference type="PROSITE" id="PS00109">
    <property type="entry name" value="PROTEIN_KINASE_TYR"/>
    <property type="match status" value="1"/>
</dbReference>
<comment type="cofactor">
    <cofactor evidence="15">
        <name>Fe(2+)</name>
        <dbReference type="ChEBI" id="CHEBI:29033"/>
    </cofactor>
    <text evidence="15">Binds 1 Fe(2+) ion per subunit.</text>
</comment>
<comment type="subunit">
    <text evidence="15">Monomer. Component of the KEOPS complex that consists of Kae1, Bud32, Cgi121 and Pcc1; the whole complex dimerizes.</text>
</comment>
<dbReference type="EMBL" id="LT719092">
    <property type="protein sequence ID" value="SJK85457.1"/>
    <property type="molecule type" value="Genomic_DNA"/>
</dbReference>
<comment type="catalytic activity">
    <reaction evidence="14">
        <text>L-seryl-[protein] + ATP = O-phospho-L-seryl-[protein] + ADP + H(+)</text>
        <dbReference type="Rhea" id="RHEA:17989"/>
        <dbReference type="Rhea" id="RHEA-COMP:9863"/>
        <dbReference type="Rhea" id="RHEA-COMP:11604"/>
        <dbReference type="ChEBI" id="CHEBI:15378"/>
        <dbReference type="ChEBI" id="CHEBI:29999"/>
        <dbReference type="ChEBI" id="CHEBI:30616"/>
        <dbReference type="ChEBI" id="CHEBI:83421"/>
        <dbReference type="ChEBI" id="CHEBI:456216"/>
        <dbReference type="EC" id="2.7.11.1"/>
    </reaction>
</comment>
<dbReference type="GO" id="GO:0005524">
    <property type="term" value="F:ATP binding"/>
    <property type="evidence" value="ECO:0007669"/>
    <property type="project" value="UniProtKB-KW"/>
</dbReference>
<dbReference type="GeneID" id="41588942"/>
<dbReference type="NCBIfam" id="TIGR00329">
    <property type="entry name" value="gcp_kae1"/>
    <property type="match status" value="1"/>
</dbReference>
<dbReference type="KEGG" id="cdiv:CPM_1671"/>
<comment type="similarity">
    <text evidence="15">Belongs to the KAE1 / TsaD family.</text>
</comment>
<dbReference type="NCBIfam" id="NF007174">
    <property type="entry name" value="PRK09605.1"/>
    <property type="match status" value="1"/>
</dbReference>
<dbReference type="Pfam" id="PF01163">
    <property type="entry name" value="RIO1"/>
    <property type="match status" value="1"/>
</dbReference>
<feature type="binding site" evidence="15">
    <location>
        <begin position="128"/>
        <end position="132"/>
    </location>
    <ligand>
        <name>substrate</name>
    </ligand>
</feature>
<organism evidence="18 21">
    <name type="scientific">Cuniculiplasma divulgatum</name>
    <dbReference type="NCBI Taxonomy" id="1673428"/>
    <lineage>
        <taxon>Archaea</taxon>
        <taxon>Methanobacteriati</taxon>
        <taxon>Thermoplasmatota</taxon>
        <taxon>Thermoplasmata</taxon>
        <taxon>Thermoplasmatales</taxon>
        <taxon>Cuniculiplasmataceae</taxon>
        <taxon>Cuniculiplasma</taxon>
    </lineage>
</organism>
<dbReference type="AlphaFoldDB" id="A0A1N5W8A9"/>
<evidence type="ECO:0000256" key="14">
    <source>
        <dbReference type="ARBA" id="ARBA00048679"/>
    </source>
</evidence>
<keyword evidence="6" id="KW-0547">Nucleotide-binding</keyword>
<dbReference type="InterPro" id="IPR017860">
    <property type="entry name" value="Peptidase_M22_CS"/>
</dbReference>
<dbReference type="InterPro" id="IPR034680">
    <property type="entry name" value="Kae1_archaea_euk"/>
</dbReference>
<feature type="binding site" evidence="15">
    <location>
        <position position="111"/>
    </location>
    <ligand>
        <name>Fe cation</name>
        <dbReference type="ChEBI" id="CHEBI:24875"/>
    </ligand>
</feature>
<dbReference type="InterPro" id="IPR009220">
    <property type="entry name" value="tRNA_threonyl_synthase/kinase"/>
</dbReference>
<dbReference type="InterPro" id="IPR011009">
    <property type="entry name" value="Kinase-like_dom_sf"/>
</dbReference>
<evidence type="ECO:0000256" key="5">
    <source>
        <dbReference type="ARBA" id="ARBA00022723"/>
    </source>
</evidence>
<keyword evidence="4 15" id="KW-0819">tRNA processing</keyword>
<keyword evidence="20" id="KW-1185">Reference proteome</keyword>
<dbReference type="PIRSF" id="PIRSF036401">
    <property type="entry name" value="Gcp_STYKS"/>
    <property type="match status" value="1"/>
</dbReference>
<evidence type="ECO:0000256" key="13">
    <source>
        <dbReference type="ARBA" id="ARBA00048117"/>
    </source>
</evidence>
<dbReference type="GO" id="GO:0005506">
    <property type="term" value="F:iron ion binding"/>
    <property type="evidence" value="ECO:0007669"/>
    <property type="project" value="UniProtKB-UniRule"/>
</dbReference>
<dbReference type="Gene3D" id="3.30.420.40">
    <property type="match status" value="2"/>
</dbReference>
<evidence type="ECO:0000313" key="19">
    <source>
        <dbReference type="EMBL" id="SJK85457.1"/>
    </source>
</evidence>
<reference evidence="19" key="3">
    <citation type="submission" date="2016-06" db="EMBL/GenBank/DDBJ databases">
        <authorList>
            <person name="Olsen C.W."/>
            <person name="Carey S."/>
            <person name="Hinshaw L."/>
            <person name="Karasin A.I."/>
        </authorList>
    </citation>
    <scope>NUCLEOTIDE SEQUENCE [LARGE SCALE GENOMIC DNA]</scope>
    <source>
        <strain evidence="19">PM4</strain>
    </source>
</reference>
<dbReference type="InterPro" id="IPR017861">
    <property type="entry name" value="KAE1/TsaD"/>
</dbReference>
<evidence type="ECO:0000256" key="7">
    <source>
        <dbReference type="ARBA" id="ARBA00022777"/>
    </source>
</evidence>
<dbReference type="InterPro" id="IPR022495">
    <property type="entry name" value="Bud32"/>
</dbReference>
<dbReference type="GO" id="GO:0061711">
    <property type="term" value="F:tRNA N(6)-L-threonylcarbamoyladenine synthase activity"/>
    <property type="evidence" value="ECO:0007669"/>
    <property type="project" value="UniProtKB-EC"/>
</dbReference>
<comment type="subcellular location">
    <subcellularLocation>
        <location evidence="15">Cytoplasm</location>
    </subcellularLocation>
</comment>
<dbReference type="PROSITE" id="PS01016">
    <property type="entry name" value="GLYCOPROTEASE"/>
    <property type="match status" value="1"/>
</dbReference>
<proteinExistence type="inferred from homology"/>
<evidence type="ECO:0000256" key="9">
    <source>
        <dbReference type="ARBA" id="ARBA00023004"/>
    </source>
</evidence>
<dbReference type="Gene3D" id="1.10.510.10">
    <property type="entry name" value="Transferase(Phosphotransferase) domain 1"/>
    <property type="match status" value="1"/>
</dbReference>
<keyword evidence="2" id="KW-0723">Serine/threonine-protein kinase</keyword>
<keyword evidence="5 15" id="KW-0479">Metal-binding</keyword>
<evidence type="ECO:0000256" key="11">
    <source>
        <dbReference type="ARBA" id="ARBA00023315"/>
    </source>
</evidence>
<keyword evidence="10" id="KW-0511">Multifunctional enzyme</keyword>
<feature type="binding site" evidence="15">
    <location>
        <position position="177"/>
    </location>
    <ligand>
        <name>substrate</name>
    </ligand>
</feature>
<dbReference type="NCBIfam" id="TIGR03724">
    <property type="entry name" value="arch_bud32"/>
    <property type="match status" value="1"/>
</dbReference>
<evidence type="ECO:0000256" key="1">
    <source>
        <dbReference type="ARBA" id="ARBA00022490"/>
    </source>
</evidence>
<reference evidence="20" key="2">
    <citation type="submission" date="2016-06" db="EMBL/GenBank/DDBJ databases">
        <authorList>
            <person name="Toshchakov V.S."/>
        </authorList>
    </citation>
    <scope>NUCLEOTIDE SEQUENCE [LARGE SCALE GENOMIC DNA]</scope>
    <source>
        <strain>PM4 (JCM 30641</strain>
        <strain evidence="20">\VKM B-2940)</strain>
    </source>
</reference>
<dbReference type="PANTHER" id="PTHR11735">
    <property type="entry name" value="TRNA N6-ADENOSINE THREONYLCARBAMOYLTRANSFERASE"/>
    <property type="match status" value="1"/>
</dbReference>
<name>A0A1N5W8A9_9ARCH</name>
<protein>
    <recommendedName>
        <fullName evidence="15">tRNA N6-adenosine threonylcarbamoyltransferase</fullName>
        <ecNumber evidence="15">2.3.1.234</ecNumber>
    </recommendedName>
    <alternativeName>
        <fullName evidence="15">N6-L-threonylcarbamoyladenine synthase</fullName>
        <shortName evidence="15">t(6)A synthase</shortName>
    </alternativeName>
    <alternativeName>
        <fullName evidence="15">t(6)A37 threonylcarbamoyladenosine biosynthesis protein Kae1</fullName>
    </alternativeName>
    <alternativeName>
        <fullName evidence="15">tRNA threonylcarbamoyladenosine biosynthesis protein Kae1</fullName>
    </alternativeName>
</protein>
<keyword evidence="8" id="KW-0067">ATP-binding</keyword>
<dbReference type="EC" id="2.3.1.234" evidence="15"/>
<dbReference type="SUPFAM" id="SSF56112">
    <property type="entry name" value="Protein kinase-like (PK-like)"/>
    <property type="match status" value="1"/>
</dbReference>
<dbReference type="STRING" id="1673428.CPM_1671"/>
<evidence type="ECO:0000259" key="17">
    <source>
        <dbReference type="Pfam" id="PF01163"/>
    </source>
</evidence>
<comment type="catalytic activity">
    <reaction evidence="13 15">
        <text>L-threonylcarbamoyladenylate + adenosine(37) in tRNA = N(6)-L-threonylcarbamoyladenosine(37) in tRNA + AMP + H(+)</text>
        <dbReference type="Rhea" id="RHEA:37059"/>
        <dbReference type="Rhea" id="RHEA-COMP:10162"/>
        <dbReference type="Rhea" id="RHEA-COMP:10163"/>
        <dbReference type="ChEBI" id="CHEBI:15378"/>
        <dbReference type="ChEBI" id="CHEBI:73682"/>
        <dbReference type="ChEBI" id="CHEBI:74411"/>
        <dbReference type="ChEBI" id="CHEBI:74418"/>
        <dbReference type="ChEBI" id="CHEBI:456215"/>
        <dbReference type="EC" id="2.3.1.234"/>
    </reaction>
</comment>
<dbReference type="GO" id="GO:0008270">
    <property type="term" value="F:zinc ion binding"/>
    <property type="evidence" value="ECO:0007669"/>
    <property type="project" value="InterPro"/>
</dbReference>
<evidence type="ECO:0000313" key="18">
    <source>
        <dbReference type="EMBL" id="SIM81249.1"/>
    </source>
</evidence>
<dbReference type="Pfam" id="PF00814">
    <property type="entry name" value="TsaD"/>
    <property type="match status" value="1"/>
</dbReference>
<dbReference type="Gene3D" id="3.30.200.20">
    <property type="entry name" value="Phosphorylase Kinase, domain 1"/>
    <property type="match status" value="1"/>
</dbReference>
<dbReference type="GO" id="GO:0000408">
    <property type="term" value="C:EKC/KEOPS complex"/>
    <property type="evidence" value="ECO:0007669"/>
    <property type="project" value="InterPro"/>
</dbReference>
<dbReference type="PRINTS" id="PR00789">
    <property type="entry name" value="OSIALOPTASE"/>
</dbReference>
<evidence type="ECO:0000256" key="12">
    <source>
        <dbReference type="ARBA" id="ARBA00047899"/>
    </source>
</evidence>
<feature type="binding site" evidence="15">
    <location>
        <position position="160"/>
    </location>
    <ligand>
        <name>substrate</name>
    </ligand>
</feature>
<dbReference type="InterPro" id="IPR018934">
    <property type="entry name" value="RIO_dom"/>
</dbReference>
<dbReference type="HAMAP" id="MF_01446">
    <property type="entry name" value="Kae1"/>
    <property type="match status" value="1"/>
</dbReference>
<evidence type="ECO:0000256" key="6">
    <source>
        <dbReference type="ARBA" id="ARBA00022741"/>
    </source>
</evidence>
<feature type="binding site" evidence="15">
    <location>
        <position position="173"/>
    </location>
    <ligand>
        <name>substrate</name>
    </ligand>
</feature>
<dbReference type="InterPro" id="IPR000905">
    <property type="entry name" value="Gcp-like_dom"/>
</dbReference>
<accession>A0A1N5W8A9</accession>
<evidence type="ECO:0000256" key="8">
    <source>
        <dbReference type="ARBA" id="ARBA00022840"/>
    </source>
</evidence>
<dbReference type="GO" id="GO:0004222">
    <property type="term" value="F:metalloendopeptidase activity"/>
    <property type="evidence" value="ECO:0007669"/>
    <property type="project" value="InterPro"/>
</dbReference>
<keyword evidence="3 15" id="KW-0808">Transferase</keyword>
<feature type="binding site" evidence="15">
    <location>
        <position position="107"/>
    </location>
    <ligand>
        <name>Fe cation</name>
        <dbReference type="ChEBI" id="CHEBI:24875"/>
    </ligand>
</feature>
<keyword evidence="7" id="KW-0418">Kinase</keyword>
<dbReference type="SUPFAM" id="SSF53067">
    <property type="entry name" value="Actin-like ATPase domain"/>
    <property type="match status" value="1"/>
</dbReference>
<feature type="domain" description="Gcp-like" evidence="16">
    <location>
        <begin position="29"/>
        <end position="291"/>
    </location>
</feature>
<keyword evidence="11 15" id="KW-0012">Acyltransferase</keyword>